<sequence>MSMRKELGAAHSWFWSADILLVSSAV</sequence>
<accession>A0A0E9TNB3</accession>
<reference evidence="1" key="2">
    <citation type="journal article" date="2015" name="Fish Shellfish Immunol.">
        <title>Early steps in the European eel (Anguilla anguilla)-Vibrio vulnificus interaction in the gills: Role of the RtxA13 toxin.</title>
        <authorList>
            <person name="Callol A."/>
            <person name="Pajuelo D."/>
            <person name="Ebbesson L."/>
            <person name="Teles M."/>
            <person name="MacKenzie S."/>
            <person name="Amaro C."/>
        </authorList>
    </citation>
    <scope>NUCLEOTIDE SEQUENCE</scope>
</reference>
<evidence type="ECO:0000313" key="1">
    <source>
        <dbReference type="EMBL" id="JAH54340.1"/>
    </source>
</evidence>
<protein>
    <submittedName>
        <fullName evidence="1">Uncharacterized protein</fullName>
    </submittedName>
</protein>
<dbReference type="EMBL" id="GBXM01054237">
    <property type="protein sequence ID" value="JAH54340.1"/>
    <property type="molecule type" value="Transcribed_RNA"/>
</dbReference>
<organism evidence="1">
    <name type="scientific">Anguilla anguilla</name>
    <name type="common">European freshwater eel</name>
    <name type="synonym">Muraena anguilla</name>
    <dbReference type="NCBI Taxonomy" id="7936"/>
    <lineage>
        <taxon>Eukaryota</taxon>
        <taxon>Metazoa</taxon>
        <taxon>Chordata</taxon>
        <taxon>Craniata</taxon>
        <taxon>Vertebrata</taxon>
        <taxon>Euteleostomi</taxon>
        <taxon>Actinopterygii</taxon>
        <taxon>Neopterygii</taxon>
        <taxon>Teleostei</taxon>
        <taxon>Anguilliformes</taxon>
        <taxon>Anguillidae</taxon>
        <taxon>Anguilla</taxon>
    </lineage>
</organism>
<reference evidence="1" key="1">
    <citation type="submission" date="2014-11" db="EMBL/GenBank/DDBJ databases">
        <authorList>
            <person name="Amaro Gonzalez C."/>
        </authorList>
    </citation>
    <scope>NUCLEOTIDE SEQUENCE</scope>
</reference>
<name>A0A0E9TNB3_ANGAN</name>
<dbReference type="AlphaFoldDB" id="A0A0E9TNB3"/>
<proteinExistence type="predicted"/>